<dbReference type="AlphaFoldDB" id="D3DMU3"/>
<protein>
    <submittedName>
        <fullName evidence="2">MIP17161p</fullName>
    </submittedName>
</protein>
<evidence type="ECO:0000256" key="1">
    <source>
        <dbReference type="SAM" id="SignalP"/>
    </source>
</evidence>
<dbReference type="EMBL" id="BT120259">
    <property type="protein sequence ID" value="ADC27629.1"/>
    <property type="molecule type" value="mRNA"/>
</dbReference>
<evidence type="ECO:0000313" key="2">
    <source>
        <dbReference type="EMBL" id="ADC27629.1"/>
    </source>
</evidence>
<feature type="non-terminal residue" evidence="2">
    <location>
        <position position="1"/>
    </location>
</feature>
<keyword evidence="1" id="KW-0732">Signal</keyword>
<gene>
    <name evidence="2" type="primary">CG32276-RB</name>
</gene>
<sequence length="67" mass="7885">VCMSVLSALLEILIRCCHPIDDFQKRKRVNIRWVPGSWRCSSLWSAALPFSRLFSRYAPRKERLHLA</sequence>
<proteinExistence type="evidence at transcript level"/>
<accession>D3DMU3</accession>
<feature type="signal peptide" evidence="1">
    <location>
        <begin position="1"/>
        <end position="19"/>
    </location>
</feature>
<organism evidence="2">
    <name type="scientific">Drosophila melanogaster</name>
    <name type="common">Fruit fly</name>
    <dbReference type="NCBI Taxonomy" id="7227"/>
    <lineage>
        <taxon>Eukaryota</taxon>
        <taxon>Metazoa</taxon>
        <taxon>Ecdysozoa</taxon>
        <taxon>Arthropoda</taxon>
        <taxon>Hexapoda</taxon>
        <taxon>Insecta</taxon>
        <taxon>Pterygota</taxon>
        <taxon>Neoptera</taxon>
        <taxon>Endopterygota</taxon>
        <taxon>Diptera</taxon>
        <taxon>Brachycera</taxon>
        <taxon>Muscomorpha</taxon>
        <taxon>Ephydroidea</taxon>
        <taxon>Drosophilidae</taxon>
        <taxon>Drosophila</taxon>
        <taxon>Sophophora</taxon>
    </lineage>
</organism>
<name>D3DMU3_DROME</name>
<feature type="chain" id="PRO_5003042553" evidence="1">
    <location>
        <begin position="20"/>
        <end position="67"/>
    </location>
</feature>
<reference evidence="2" key="1">
    <citation type="submission" date="2010-01" db="EMBL/GenBank/DDBJ databases">
        <authorList>
            <person name="Carlson J."/>
            <person name="Booth B."/>
            <person name="Frise E."/>
            <person name="Sandler J."/>
            <person name="Wan K."/>
            <person name="Yu C."/>
            <person name="Celniker S."/>
        </authorList>
    </citation>
    <scope>NUCLEOTIDE SEQUENCE</scope>
</reference>